<dbReference type="SUPFAM" id="SSF56300">
    <property type="entry name" value="Metallo-dependent phosphatases"/>
    <property type="match status" value="1"/>
</dbReference>
<dbReference type="CDD" id="cd00838">
    <property type="entry name" value="MPP_superfamily"/>
    <property type="match status" value="1"/>
</dbReference>
<dbReference type="InterPro" id="IPR024654">
    <property type="entry name" value="Calcineurin-like_PHP_lpxH"/>
</dbReference>
<comment type="similarity">
    <text evidence="1">Belongs to the metallophosphoesterase superfamily. YfcE family.</text>
</comment>
<feature type="domain" description="Calcineurin-like phosphoesterase" evidence="2">
    <location>
        <begin position="1"/>
        <end position="180"/>
    </location>
</feature>
<proteinExistence type="inferred from homology"/>
<organism evidence="3 4">
    <name type="scientific">Bhargavaea beijingensis</name>
    <dbReference type="NCBI Taxonomy" id="426756"/>
    <lineage>
        <taxon>Bacteria</taxon>
        <taxon>Bacillati</taxon>
        <taxon>Bacillota</taxon>
        <taxon>Bacilli</taxon>
        <taxon>Bacillales</taxon>
        <taxon>Caryophanaceae</taxon>
        <taxon>Bhargavaea</taxon>
    </lineage>
</organism>
<sequence length="199" mass="22760">MKYALLGDIHSSVEDLKDVLNDIKKQAPDAELIGTGDLFECIISKKRAPFERFNKLEDVMLYSDELIDMLSFPSVRGNQEERIELITESDEPLLRRIRMMEERILIEKTAEVIHGHQWKWGGDPWMPVFPETGPDLIFYGHSHDSGLTIDRQMEEVGFGVPYSVRKGRTFVNVGAVVGDRNWVLYEADKGTVTFMKVIG</sequence>
<evidence type="ECO:0000313" key="3">
    <source>
        <dbReference type="EMBL" id="SDE14474.1"/>
    </source>
</evidence>
<dbReference type="RefSeq" id="WP_092095060.1">
    <property type="nucleotide sequence ID" value="NZ_FNAR01000004.1"/>
</dbReference>
<evidence type="ECO:0000256" key="1">
    <source>
        <dbReference type="ARBA" id="ARBA00008950"/>
    </source>
</evidence>
<reference evidence="3 4" key="1">
    <citation type="submission" date="2016-10" db="EMBL/GenBank/DDBJ databases">
        <authorList>
            <person name="de Groot N.N."/>
        </authorList>
    </citation>
    <scope>NUCLEOTIDE SEQUENCE [LARGE SCALE GENOMIC DNA]</scope>
    <source>
        <strain evidence="3 4">CGMCC 1.6762</strain>
    </source>
</reference>
<dbReference type="Gene3D" id="3.60.21.10">
    <property type="match status" value="1"/>
</dbReference>
<dbReference type="Pfam" id="PF12850">
    <property type="entry name" value="Metallophos_2"/>
    <property type="match status" value="1"/>
</dbReference>
<evidence type="ECO:0000259" key="2">
    <source>
        <dbReference type="Pfam" id="PF12850"/>
    </source>
</evidence>
<protein>
    <submittedName>
        <fullName evidence="3">Calcineurin-like phosphoesterase superfamily domain-containing protein</fullName>
    </submittedName>
</protein>
<dbReference type="OrthoDB" id="2351901at2"/>
<dbReference type="STRING" id="426756.SAMN04488126_10427"/>
<accession>A0A1G7AHR0</accession>
<dbReference type="EMBL" id="FNAR01000004">
    <property type="protein sequence ID" value="SDE14474.1"/>
    <property type="molecule type" value="Genomic_DNA"/>
</dbReference>
<gene>
    <name evidence="3" type="ORF">SAMN04488126_10427</name>
</gene>
<dbReference type="Proteomes" id="UP000198823">
    <property type="component" value="Unassembled WGS sequence"/>
</dbReference>
<dbReference type="AlphaFoldDB" id="A0A1G7AHR0"/>
<name>A0A1G7AHR0_9BACL</name>
<dbReference type="InterPro" id="IPR029052">
    <property type="entry name" value="Metallo-depent_PP-like"/>
</dbReference>
<evidence type="ECO:0000313" key="4">
    <source>
        <dbReference type="Proteomes" id="UP000198823"/>
    </source>
</evidence>